<evidence type="ECO:0000313" key="5">
    <source>
        <dbReference type="EMBL" id="CAA9395440.1"/>
    </source>
</evidence>
<evidence type="ECO:0000256" key="3">
    <source>
        <dbReference type="ARBA" id="ARBA00023163"/>
    </source>
</evidence>
<gene>
    <name evidence="5" type="ORF">AVDCRST_MAG15-698</name>
</gene>
<dbReference type="GO" id="GO:0003677">
    <property type="term" value="F:DNA binding"/>
    <property type="evidence" value="ECO:0007669"/>
    <property type="project" value="UniProtKB-KW"/>
</dbReference>
<sequence length="221" mass="23906">MSFNPILKRVLIYNPNPLLAESLCNGLELCGPFTTKACSRGLMETLVEFRPNIVVLDPGHLPVAPELWRAEVERQLPGCEALAYVDMDDRGAALRCLAAGFVGAVSQGRGIEALVEAVTAANLGGIYVDQSFAPGAPVLRAATEIAEGEGPGHLSDRERYVLEHVARGFSNKEIAGKLGLSAKTVETYRSRAAGKLGLRRKSDIVQFALRNDWLAERPYAM</sequence>
<organism evidence="5">
    <name type="scientific">uncultured Rubellimicrobium sp</name>
    <dbReference type="NCBI Taxonomy" id="543078"/>
    <lineage>
        <taxon>Bacteria</taxon>
        <taxon>Pseudomonadati</taxon>
        <taxon>Pseudomonadota</taxon>
        <taxon>Alphaproteobacteria</taxon>
        <taxon>Rhodobacterales</taxon>
        <taxon>Roseobacteraceae</taxon>
        <taxon>Rubellimicrobium</taxon>
        <taxon>environmental samples</taxon>
    </lineage>
</organism>
<dbReference type="Gene3D" id="3.40.50.2300">
    <property type="match status" value="1"/>
</dbReference>
<protein>
    <recommendedName>
        <fullName evidence="4">HTH luxR-type domain-containing protein</fullName>
    </recommendedName>
</protein>
<keyword evidence="1" id="KW-0805">Transcription regulation</keyword>
<dbReference type="InterPro" id="IPR016032">
    <property type="entry name" value="Sig_transdc_resp-reg_C-effctor"/>
</dbReference>
<dbReference type="CDD" id="cd06170">
    <property type="entry name" value="LuxR_C_like"/>
    <property type="match status" value="1"/>
</dbReference>
<dbReference type="Pfam" id="PF00196">
    <property type="entry name" value="GerE"/>
    <property type="match status" value="1"/>
</dbReference>
<dbReference type="AlphaFoldDB" id="A0A6J4NR76"/>
<evidence type="ECO:0000256" key="1">
    <source>
        <dbReference type="ARBA" id="ARBA00023015"/>
    </source>
</evidence>
<dbReference type="PROSITE" id="PS00622">
    <property type="entry name" value="HTH_LUXR_1"/>
    <property type="match status" value="1"/>
</dbReference>
<dbReference type="PROSITE" id="PS50043">
    <property type="entry name" value="HTH_LUXR_2"/>
    <property type="match status" value="1"/>
</dbReference>
<accession>A0A6J4NR76</accession>
<dbReference type="SUPFAM" id="SSF52172">
    <property type="entry name" value="CheY-like"/>
    <property type="match status" value="1"/>
</dbReference>
<dbReference type="PANTHER" id="PTHR44688">
    <property type="entry name" value="DNA-BINDING TRANSCRIPTIONAL ACTIVATOR DEVR_DOSR"/>
    <property type="match status" value="1"/>
</dbReference>
<dbReference type="PANTHER" id="PTHR44688:SF16">
    <property type="entry name" value="DNA-BINDING TRANSCRIPTIONAL ACTIVATOR DEVR_DOSR"/>
    <property type="match status" value="1"/>
</dbReference>
<name>A0A6J4NR76_9RHOB</name>
<evidence type="ECO:0000259" key="4">
    <source>
        <dbReference type="PROSITE" id="PS50043"/>
    </source>
</evidence>
<reference evidence="5" key="1">
    <citation type="submission" date="2020-02" db="EMBL/GenBank/DDBJ databases">
        <authorList>
            <person name="Meier V. D."/>
        </authorList>
    </citation>
    <scope>NUCLEOTIDE SEQUENCE</scope>
    <source>
        <strain evidence="5">AVDCRST_MAG15</strain>
    </source>
</reference>
<dbReference type="SUPFAM" id="SSF46894">
    <property type="entry name" value="C-terminal effector domain of the bipartite response regulators"/>
    <property type="match status" value="1"/>
</dbReference>
<keyword evidence="3" id="KW-0804">Transcription</keyword>
<keyword evidence="2" id="KW-0238">DNA-binding</keyword>
<dbReference type="InterPro" id="IPR000792">
    <property type="entry name" value="Tscrpt_reg_LuxR_C"/>
</dbReference>
<dbReference type="InterPro" id="IPR011006">
    <property type="entry name" value="CheY-like_superfamily"/>
</dbReference>
<dbReference type="SMART" id="SM00421">
    <property type="entry name" value="HTH_LUXR"/>
    <property type="match status" value="1"/>
</dbReference>
<dbReference type="GO" id="GO:0006355">
    <property type="term" value="P:regulation of DNA-templated transcription"/>
    <property type="evidence" value="ECO:0007669"/>
    <property type="project" value="InterPro"/>
</dbReference>
<proteinExistence type="predicted"/>
<feature type="domain" description="HTH luxR-type" evidence="4">
    <location>
        <begin position="147"/>
        <end position="212"/>
    </location>
</feature>
<evidence type="ECO:0000256" key="2">
    <source>
        <dbReference type="ARBA" id="ARBA00023125"/>
    </source>
</evidence>
<dbReference type="PRINTS" id="PR00038">
    <property type="entry name" value="HTHLUXR"/>
</dbReference>
<dbReference type="EMBL" id="CADCUU010000100">
    <property type="protein sequence ID" value="CAA9395440.1"/>
    <property type="molecule type" value="Genomic_DNA"/>
</dbReference>